<reference evidence="2" key="1">
    <citation type="submission" date="2022-08" db="EMBL/GenBank/DDBJ databases">
        <authorList>
            <consortium name="DOE Joint Genome Institute"/>
            <person name="Min B."/>
            <person name="Riley R."/>
            <person name="Sierra-Patev S."/>
            <person name="Naranjo-Ortiz M."/>
            <person name="Looney B."/>
            <person name="Konkel Z."/>
            <person name="Slot J.C."/>
            <person name="Sakamoto Y."/>
            <person name="Steenwyk J.L."/>
            <person name="Rokas A."/>
            <person name="Carro J."/>
            <person name="Camarero S."/>
            <person name="Ferreira P."/>
            <person name="Molpeceres G."/>
            <person name="Ruiz-Duenas F.J."/>
            <person name="Serrano A."/>
            <person name="Henrissat B."/>
            <person name="Drula E."/>
            <person name="Hughes K.W."/>
            <person name="Mata J.L."/>
            <person name="Ishikawa N.K."/>
            <person name="Vargas-Isla R."/>
            <person name="Ushijima S."/>
            <person name="Smith C.A."/>
            <person name="Ahrendt S."/>
            <person name="Andreopoulos W."/>
            <person name="He G."/>
            <person name="Labutti K."/>
            <person name="Lipzen A."/>
            <person name="Ng V."/>
            <person name="Sandor L."/>
            <person name="Barry K."/>
            <person name="Martinez A.T."/>
            <person name="Xiao Y."/>
            <person name="Gibbons J.G."/>
            <person name="Terashima K."/>
            <person name="Hibbett D.S."/>
            <person name="Grigoriev I.V."/>
        </authorList>
    </citation>
    <scope>NUCLEOTIDE SEQUENCE</scope>
    <source>
        <strain evidence="2">TFB7829</strain>
    </source>
</reference>
<evidence type="ECO:0000313" key="2">
    <source>
        <dbReference type="EMBL" id="KAJ3988174.1"/>
    </source>
</evidence>
<gene>
    <name evidence="2" type="ORF">F5890DRAFT_584802</name>
</gene>
<keyword evidence="1" id="KW-1133">Transmembrane helix</keyword>
<keyword evidence="1" id="KW-0472">Membrane</keyword>
<evidence type="ECO:0000313" key="3">
    <source>
        <dbReference type="Proteomes" id="UP001163850"/>
    </source>
</evidence>
<accession>A0AA38Q622</accession>
<dbReference type="AlphaFoldDB" id="A0AA38Q622"/>
<name>A0AA38Q622_9AGAR</name>
<evidence type="ECO:0000256" key="1">
    <source>
        <dbReference type="SAM" id="Phobius"/>
    </source>
</evidence>
<dbReference type="Proteomes" id="UP001163850">
    <property type="component" value="Unassembled WGS sequence"/>
</dbReference>
<keyword evidence="1" id="KW-0812">Transmembrane</keyword>
<feature type="transmembrane region" description="Helical" evidence="1">
    <location>
        <begin position="6"/>
        <end position="23"/>
    </location>
</feature>
<organism evidence="2 3">
    <name type="scientific">Lentinula detonsa</name>
    <dbReference type="NCBI Taxonomy" id="2804962"/>
    <lineage>
        <taxon>Eukaryota</taxon>
        <taxon>Fungi</taxon>
        <taxon>Dikarya</taxon>
        <taxon>Basidiomycota</taxon>
        <taxon>Agaricomycotina</taxon>
        <taxon>Agaricomycetes</taxon>
        <taxon>Agaricomycetidae</taxon>
        <taxon>Agaricales</taxon>
        <taxon>Marasmiineae</taxon>
        <taxon>Omphalotaceae</taxon>
        <taxon>Lentinula</taxon>
    </lineage>
</organism>
<sequence length="116" mass="12711">MLEPGTLSVCSVSILILFCYVMLPSHPSFHSSPSGFGNVSIKCIHINTIYTNYVTVYATLSFFTVLKSSKSDDCSFDQRQKNACQRNASNFSSLILTVEIAKPTNGEGNSDPYDKA</sequence>
<comment type="caution">
    <text evidence="2">The sequence shown here is derived from an EMBL/GenBank/DDBJ whole genome shotgun (WGS) entry which is preliminary data.</text>
</comment>
<protein>
    <submittedName>
        <fullName evidence="2">Uncharacterized protein</fullName>
    </submittedName>
</protein>
<proteinExistence type="predicted"/>
<dbReference type="EMBL" id="MU801913">
    <property type="protein sequence ID" value="KAJ3988174.1"/>
    <property type="molecule type" value="Genomic_DNA"/>
</dbReference>